<dbReference type="EMBL" id="JACAZF010000007">
    <property type="protein sequence ID" value="KAF7299343.1"/>
    <property type="molecule type" value="Genomic_DNA"/>
</dbReference>
<keyword evidence="14" id="KW-1185">Reference proteome</keyword>
<dbReference type="PANTHER" id="PTHR14218:SF15">
    <property type="entry name" value="TRIPEPTIDYL-PEPTIDASE 1"/>
    <property type="match status" value="1"/>
</dbReference>
<feature type="binding site" evidence="11">
    <location>
        <position position="591"/>
    </location>
    <ligand>
        <name>Ca(2+)</name>
        <dbReference type="ChEBI" id="CHEBI:29108"/>
    </ligand>
</feature>
<dbReference type="CDD" id="cd11377">
    <property type="entry name" value="Pro-peptidase_S53"/>
    <property type="match status" value="1"/>
</dbReference>
<comment type="catalytic activity">
    <reaction evidence="1">
        <text>Release of an N-terminal tripeptide from a polypeptide.</text>
        <dbReference type="EC" id="3.4.14.10"/>
    </reaction>
</comment>
<keyword evidence="7 11" id="KW-0378">Hydrolase</keyword>
<feature type="active site" description="Charge relay system" evidence="11">
    <location>
        <position position="354"/>
    </location>
</feature>
<evidence type="ECO:0000256" key="2">
    <source>
        <dbReference type="ARBA" id="ARBA00002451"/>
    </source>
</evidence>
<reference evidence="13" key="1">
    <citation type="submission" date="2020-05" db="EMBL/GenBank/DDBJ databases">
        <title>Mycena genomes resolve the evolution of fungal bioluminescence.</title>
        <authorList>
            <person name="Tsai I.J."/>
        </authorList>
    </citation>
    <scope>NUCLEOTIDE SEQUENCE</scope>
    <source>
        <strain evidence="13">171206Taipei</strain>
    </source>
</reference>
<dbReference type="AlphaFoldDB" id="A0A8H6W2J9"/>
<feature type="active site" description="Charge relay system" evidence="11">
    <location>
        <position position="350"/>
    </location>
</feature>
<dbReference type="Proteomes" id="UP000636479">
    <property type="component" value="Unassembled WGS sequence"/>
</dbReference>
<dbReference type="InterPro" id="IPR036852">
    <property type="entry name" value="Peptidase_S8/S53_dom_sf"/>
</dbReference>
<protein>
    <recommendedName>
        <fullName evidence="4">tripeptidyl-peptidase II</fullName>
        <ecNumber evidence="4">3.4.14.10</ecNumber>
    </recommendedName>
</protein>
<dbReference type="GO" id="GO:0046872">
    <property type="term" value="F:metal ion binding"/>
    <property type="evidence" value="ECO:0007669"/>
    <property type="project" value="UniProtKB-UniRule"/>
</dbReference>
<evidence type="ECO:0000256" key="11">
    <source>
        <dbReference type="PROSITE-ProRule" id="PRU01032"/>
    </source>
</evidence>
<evidence type="ECO:0000256" key="3">
    <source>
        <dbReference type="ARBA" id="ARBA00004239"/>
    </source>
</evidence>
<dbReference type="GO" id="GO:0005576">
    <property type="term" value="C:extracellular region"/>
    <property type="evidence" value="ECO:0007669"/>
    <property type="project" value="UniProtKB-SubCell"/>
</dbReference>
<dbReference type="Pfam" id="PF00082">
    <property type="entry name" value="Peptidase_S8"/>
    <property type="match status" value="1"/>
</dbReference>
<dbReference type="RefSeq" id="XP_037218731.1">
    <property type="nucleotide sequence ID" value="XM_037365489.1"/>
</dbReference>
<evidence type="ECO:0000256" key="10">
    <source>
        <dbReference type="ARBA" id="ARBA00023145"/>
    </source>
</evidence>
<dbReference type="Gene3D" id="3.40.50.200">
    <property type="entry name" value="Peptidase S8/S53 domain"/>
    <property type="match status" value="1"/>
</dbReference>
<keyword evidence="6 11" id="KW-0479">Metal-binding</keyword>
<evidence type="ECO:0000256" key="4">
    <source>
        <dbReference type="ARBA" id="ARBA00012462"/>
    </source>
</evidence>
<dbReference type="PANTHER" id="PTHR14218">
    <property type="entry name" value="PROTEASE S8 TRIPEPTIDYL PEPTIDASE I CLN2"/>
    <property type="match status" value="1"/>
</dbReference>
<evidence type="ECO:0000256" key="6">
    <source>
        <dbReference type="ARBA" id="ARBA00022723"/>
    </source>
</evidence>
<dbReference type="GO" id="GO:0004252">
    <property type="term" value="F:serine-type endopeptidase activity"/>
    <property type="evidence" value="ECO:0007669"/>
    <property type="project" value="UniProtKB-UniRule"/>
</dbReference>
<sequence>MNTKLACFLCHLCFLVLFFHTLSFLPRFLEHLRPAQRQYKFKARRNCNLYRQSYEHSSHMVGGLFFVSLLATLVAASPAPRSNFKVHERRETVPRSFSRVGPAPAATTIKLRFGLFSNNFPGLEDTLFAVSTPGSARYGQHLTLEQAKAFMEPTEDSLSAVTSWLDAHGLTATVASPYGEWLTVEVPVSKANEMLNANFETFTHIDSGLQIIRTMEFSLPEDLHAHIEAVHPTTAFGRPLGAGRGPVITASSANRAPVNETLVSNAVPASCATTVTPACLQAMYGIPSTLATQSSNSIAVAGFIQQFAQTADLTAFLKRFRTDLPSTTTFALRTFDAGKNTQGASQAGIEANLDIEYTVGIASGVPITFVSGGNSFQDGALEGFLDIINNLSQLATVPQVLTTSYGEDEPDQTAATFQKLCNAYAAYGTRGGSILFASGDGGVAGGQSQSCTTFIPAFPSGCPFMTSVGAVSGIPPSETAASFSSGGFSRVFTQPSYQTTAVQAYLSALGNTNAGKFTPTGRAFPDVAAQGVDFDIISGGTLEGVSGTSCSSPSFASVVGLINDRLIAAGKSPLGFLNPFFYANPGMFNDVTLGHNTGCNTNGFAARAGWDPVTGLGTPNFANMLAAALAA</sequence>
<keyword evidence="8 11" id="KW-0720">Serine protease</keyword>
<evidence type="ECO:0000256" key="1">
    <source>
        <dbReference type="ARBA" id="ARBA00001910"/>
    </source>
</evidence>
<feature type="binding site" evidence="11">
    <location>
        <position position="590"/>
    </location>
    <ligand>
        <name>Ca(2+)</name>
        <dbReference type="ChEBI" id="CHEBI:29108"/>
    </ligand>
</feature>
<keyword evidence="9 11" id="KW-0106">Calcium</keyword>
<gene>
    <name evidence="13" type="ORF">MIND_00883500</name>
</gene>
<dbReference type="GO" id="GO:0008240">
    <property type="term" value="F:tripeptidyl-peptidase activity"/>
    <property type="evidence" value="ECO:0007669"/>
    <property type="project" value="UniProtKB-EC"/>
</dbReference>
<evidence type="ECO:0000313" key="14">
    <source>
        <dbReference type="Proteomes" id="UP000636479"/>
    </source>
</evidence>
<comment type="function">
    <text evidence="2">Secreted tripeptidyl-peptidase which degrades proteins at acidic pHs and is involved in virulence.</text>
</comment>
<dbReference type="CDD" id="cd04056">
    <property type="entry name" value="Peptidases_S53"/>
    <property type="match status" value="1"/>
</dbReference>
<keyword evidence="5 11" id="KW-0645">Protease</keyword>
<organism evidence="13 14">
    <name type="scientific">Mycena indigotica</name>
    <dbReference type="NCBI Taxonomy" id="2126181"/>
    <lineage>
        <taxon>Eukaryota</taxon>
        <taxon>Fungi</taxon>
        <taxon>Dikarya</taxon>
        <taxon>Basidiomycota</taxon>
        <taxon>Agaricomycotina</taxon>
        <taxon>Agaricomycetes</taxon>
        <taxon>Agaricomycetidae</taxon>
        <taxon>Agaricales</taxon>
        <taxon>Marasmiineae</taxon>
        <taxon>Mycenaceae</taxon>
        <taxon>Mycena</taxon>
    </lineage>
</organism>
<comment type="cofactor">
    <cofactor evidence="11">
        <name>Ca(2+)</name>
        <dbReference type="ChEBI" id="CHEBI:29108"/>
    </cofactor>
    <text evidence="11">Binds 1 Ca(2+) ion per subunit.</text>
</comment>
<proteinExistence type="predicted"/>
<keyword evidence="10" id="KW-0865">Zymogen</keyword>
<evidence type="ECO:0000256" key="8">
    <source>
        <dbReference type="ARBA" id="ARBA00022825"/>
    </source>
</evidence>
<comment type="subcellular location">
    <subcellularLocation>
        <location evidence="3">Secreted</location>
        <location evidence="3">Extracellular space</location>
    </subcellularLocation>
</comment>
<feature type="active site" description="Charge relay system" evidence="11">
    <location>
        <position position="549"/>
    </location>
</feature>
<evidence type="ECO:0000313" key="13">
    <source>
        <dbReference type="EMBL" id="KAF7299343.1"/>
    </source>
</evidence>
<dbReference type="InterPro" id="IPR000209">
    <property type="entry name" value="Peptidase_S8/S53_dom"/>
</dbReference>
<dbReference type="GeneID" id="59348005"/>
<dbReference type="EC" id="3.4.14.10" evidence="4"/>
<name>A0A8H6W2J9_9AGAR</name>
<feature type="binding site" evidence="11">
    <location>
        <position position="611"/>
    </location>
    <ligand>
        <name>Ca(2+)</name>
        <dbReference type="ChEBI" id="CHEBI:29108"/>
    </ligand>
</feature>
<dbReference type="SUPFAM" id="SSF54897">
    <property type="entry name" value="Protease propeptides/inhibitors"/>
    <property type="match status" value="1"/>
</dbReference>
<dbReference type="OrthoDB" id="409122at2759"/>
<feature type="domain" description="Peptidase S53" evidence="12">
    <location>
        <begin position="274"/>
        <end position="631"/>
    </location>
</feature>
<dbReference type="SMART" id="SM00944">
    <property type="entry name" value="Pro-kuma_activ"/>
    <property type="match status" value="1"/>
</dbReference>
<evidence type="ECO:0000256" key="5">
    <source>
        <dbReference type="ARBA" id="ARBA00022670"/>
    </source>
</evidence>
<evidence type="ECO:0000256" key="9">
    <source>
        <dbReference type="ARBA" id="ARBA00022837"/>
    </source>
</evidence>
<dbReference type="Pfam" id="PF09286">
    <property type="entry name" value="Pro-kuma_activ"/>
    <property type="match status" value="1"/>
</dbReference>
<dbReference type="SUPFAM" id="SSF52743">
    <property type="entry name" value="Subtilisin-like"/>
    <property type="match status" value="1"/>
</dbReference>
<comment type="caution">
    <text evidence="13">The sequence shown here is derived from an EMBL/GenBank/DDBJ whole genome shotgun (WGS) entry which is preliminary data.</text>
</comment>
<dbReference type="PROSITE" id="PS51695">
    <property type="entry name" value="SEDOLISIN"/>
    <property type="match status" value="1"/>
</dbReference>
<dbReference type="InterPro" id="IPR030400">
    <property type="entry name" value="Sedolisin_dom"/>
</dbReference>
<accession>A0A8H6W2J9</accession>
<evidence type="ECO:0000259" key="12">
    <source>
        <dbReference type="PROSITE" id="PS51695"/>
    </source>
</evidence>
<dbReference type="GO" id="GO:0006508">
    <property type="term" value="P:proteolysis"/>
    <property type="evidence" value="ECO:0007669"/>
    <property type="project" value="UniProtKB-KW"/>
</dbReference>
<dbReference type="InterPro" id="IPR050819">
    <property type="entry name" value="Tripeptidyl-peptidase_I"/>
</dbReference>
<dbReference type="InterPro" id="IPR015366">
    <property type="entry name" value="S53_propep"/>
</dbReference>
<feature type="binding site" evidence="11">
    <location>
        <position position="609"/>
    </location>
    <ligand>
        <name>Ca(2+)</name>
        <dbReference type="ChEBI" id="CHEBI:29108"/>
    </ligand>
</feature>
<evidence type="ECO:0000256" key="7">
    <source>
        <dbReference type="ARBA" id="ARBA00022801"/>
    </source>
</evidence>